<proteinExistence type="predicted"/>
<dbReference type="EMBL" id="QGNW01000001">
    <property type="protein sequence ID" value="RVX23128.1"/>
    <property type="molecule type" value="Genomic_DNA"/>
</dbReference>
<evidence type="ECO:0000313" key="7">
    <source>
        <dbReference type="EMBL" id="RVX23128.1"/>
    </source>
</evidence>
<sequence length="1125" mass="125963">MAMTECSVCHSRFTATASKTVSKAYDRHRSDISSKSRALNILLVVGDCILVGLQVIILLLGSNPTTDDTLNLPGAGYCWAIFHYDEREKYKPILVYMSKVDGSFKFSPISVNFLTEATKVLFAIMMLLFQARHQKVGEKSLLSISTFVELPKTRTVTQPSLTSALAKPAVHNSPFSLLQAARNNALLAVPALLYAINNYLKFIMQVVVLPVQLYFNPATVKMLSNLKFVTWAVLVTRCPYHWFWKGGVGWLSEHLKKAVELEASRGNGWEALRKAISSVQDFLISYVVAEEGPRNGALLPVGKWARAVICERELIGSRSGEFNSERRVYFSEEMVAKRKYGFEIHFEEVGKVTKVARTLEACRLVEVSVIGEDEEDDLSGIMSATTGGLFLDPVLVFKFKFGFQREKGWEGVSWAMVGSNIGPKARCLVKSPSVRAQFGAKSFGPPAGPIQPRTEARRKQEAGLRALRCRFCTKRKLDGGASGSKSSHFWGRHPLAGAFVPKSLPVSSVSVFTLFGATISLIPWSQLCSQGTLSSPEELCVSGRVRPQSQNLPPPLEGFQIEGLTPRKMVKVQSVLESLRIRIVKIMEKCMARISLCGGGFLVGASRPVWSDFPNVGEWFVGSPSKNAAFTWSNMQVAPICKRLDRFENMWLLHPEFKENLVIGGKSVRLKVGKKVRGGRGVFKIDFEKAYDHVDWGFLDHVLERKGFSQKWRSWIRGCLSSSSFAILVNGNAKGWVKASRGLRQGDPLSPFLFTLVADVLSRLMIRAEETGLTEGFFVGGIGLECLCYSLQMTPSFSLKPLWNIFKTSRLSFWFLGKYQVKNQLRKNTISGLPLGGNPKTIGFWDPVVERISRRLDGWKKAFLSLGGRITLIQKIILSDGMLLVDQRSWEVWVWEDFLRNIALLGKWLWRFPRERNGLWHKVIASIYGTHPNGWDANMVWWEWGENSFWEDLWWDSRAWSLSSSGLFSVKSFFLALSKVSNPILFLPAKFLWSSKAPSKVKALAWVGWVPPRSIEDMLVIAFKGLGNSLRGKTLWQMLALLCLDAFRGVPLSVLQLNWTAVLVIAVLLKIIMRRHFSIIQWEALALLLIGISVNQLRSLPEGTAALGLPVATGAYLYTLIFVSI</sequence>
<protein>
    <submittedName>
        <fullName evidence="7">CMP-sialic acid transporter 4</fullName>
    </submittedName>
</protein>
<dbReference type="InterPro" id="IPR043502">
    <property type="entry name" value="DNA/RNA_pol_sf"/>
</dbReference>
<feature type="transmembrane region" description="Helical" evidence="5">
    <location>
        <begin position="38"/>
        <end position="60"/>
    </location>
</feature>
<evidence type="ECO:0000256" key="5">
    <source>
        <dbReference type="SAM" id="Phobius"/>
    </source>
</evidence>
<feature type="transmembrane region" description="Helical" evidence="5">
    <location>
        <begin position="1079"/>
        <end position="1097"/>
    </location>
</feature>
<dbReference type="AlphaFoldDB" id="A0A438KPJ5"/>
<evidence type="ECO:0000256" key="3">
    <source>
        <dbReference type="ARBA" id="ARBA00022989"/>
    </source>
</evidence>
<reference evidence="7 8" key="1">
    <citation type="journal article" date="2018" name="PLoS Genet.">
        <title>Population sequencing reveals clonal diversity and ancestral inbreeding in the grapevine cultivar Chardonnay.</title>
        <authorList>
            <person name="Roach M.J."/>
            <person name="Johnson D.L."/>
            <person name="Bohlmann J."/>
            <person name="van Vuuren H.J."/>
            <person name="Jones S.J."/>
            <person name="Pretorius I.S."/>
            <person name="Schmidt S.A."/>
            <person name="Borneman A.R."/>
        </authorList>
    </citation>
    <scope>NUCLEOTIDE SEQUENCE [LARGE SCALE GENOMIC DNA]</scope>
    <source>
        <strain evidence="8">cv. Chardonnay</strain>
        <tissue evidence="7">Leaf</tissue>
    </source>
</reference>
<evidence type="ECO:0000256" key="4">
    <source>
        <dbReference type="ARBA" id="ARBA00023136"/>
    </source>
</evidence>
<keyword evidence="2 5" id="KW-0812">Transmembrane</keyword>
<dbReference type="PANTHER" id="PTHR10231">
    <property type="entry name" value="NUCLEOTIDE-SUGAR TRANSMEMBRANE TRANSPORTER"/>
    <property type="match status" value="1"/>
</dbReference>
<evidence type="ECO:0000256" key="1">
    <source>
        <dbReference type="ARBA" id="ARBA00004141"/>
    </source>
</evidence>
<dbReference type="GO" id="GO:0015165">
    <property type="term" value="F:pyrimidine nucleotide-sugar transmembrane transporter activity"/>
    <property type="evidence" value="ECO:0007669"/>
    <property type="project" value="InterPro"/>
</dbReference>
<organism evidence="7 8">
    <name type="scientific">Vitis vinifera</name>
    <name type="common">Grape</name>
    <dbReference type="NCBI Taxonomy" id="29760"/>
    <lineage>
        <taxon>Eukaryota</taxon>
        <taxon>Viridiplantae</taxon>
        <taxon>Streptophyta</taxon>
        <taxon>Embryophyta</taxon>
        <taxon>Tracheophyta</taxon>
        <taxon>Spermatophyta</taxon>
        <taxon>Magnoliopsida</taxon>
        <taxon>eudicotyledons</taxon>
        <taxon>Gunneridae</taxon>
        <taxon>Pentapetalae</taxon>
        <taxon>rosids</taxon>
        <taxon>Vitales</taxon>
        <taxon>Vitaceae</taxon>
        <taxon>Viteae</taxon>
        <taxon>Vitis</taxon>
    </lineage>
</organism>
<keyword evidence="3 5" id="KW-1133">Transmembrane helix</keyword>
<feature type="transmembrane region" description="Helical" evidence="5">
    <location>
        <begin position="1052"/>
        <end position="1072"/>
    </location>
</feature>
<name>A0A438KPJ5_VITVI</name>
<dbReference type="InterPro" id="IPR000477">
    <property type="entry name" value="RT_dom"/>
</dbReference>
<dbReference type="Proteomes" id="UP000288805">
    <property type="component" value="Unassembled WGS sequence"/>
</dbReference>
<dbReference type="GO" id="GO:0000139">
    <property type="term" value="C:Golgi membrane"/>
    <property type="evidence" value="ECO:0007669"/>
    <property type="project" value="InterPro"/>
</dbReference>
<accession>A0A438KPJ5</accession>
<dbReference type="SUPFAM" id="SSF56672">
    <property type="entry name" value="DNA/RNA polymerases"/>
    <property type="match status" value="1"/>
</dbReference>
<feature type="transmembrane region" description="Helical" evidence="5">
    <location>
        <begin position="109"/>
        <end position="129"/>
    </location>
</feature>
<feature type="domain" description="Reverse transcriptase" evidence="6">
    <location>
        <begin position="673"/>
        <end position="767"/>
    </location>
</feature>
<comment type="subcellular location">
    <subcellularLocation>
        <location evidence="1">Membrane</location>
        <topology evidence="1">Multi-pass membrane protein</topology>
    </subcellularLocation>
</comment>
<keyword evidence="4 5" id="KW-0472">Membrane</keyword>
<dbReference type="Pfam" id="PF00078">
    <property type="entry name" value="RVT_1"/>
    <property type="match status" value="1"/>
</dbReference>
<feature type="transmembrane region" description="Helical" evidence="5">
    <location>
        <begin position="1103"/>
        <end position="1123"/>
    </location>
</feature>
<gene>
    <name evidence="7" type="primary">CSTLP4_0</name>
    <name evidence="7" type="ORF">CK203_000200</name>
</gene>
<evidence type="ECO:0000313" key="8">
    <source>
        <dbReference type="Proteomes" id="UP000288805"/>
    </source>
</evidence>
<comment type="caution">
    <text evidence="7">The sequence shown here is derived from an EMBL/GenBank/DDBJ whole genome shotgun (WGS) entry which is preliminary data.</text>
</comment>
<evidence type="ECO:0000256" key="2">
    <source>
        <dbReference type="ARBA" id="ARBA00022692"/>
    </source>
</evidence>
<dbReference type="InterPro" id="IPR007271">
    <property type="entry name" value="Nuc_sug_transpt"/>
</dbReference>
<evidence type="ECO:0000259" key="6">
    <source>
        <dbReference type="Pfam" id="PF00078"/>
    </source>
</evidence>